<evidence type="ECO:0000313" key="17">
    <source>
        <dbReference type="EMBL" id="TFL01548.1"/>
    </source>
</evidence>
<evidence type="ECO:0000256" key="9">
    <source>
        <dbReference type="ARBA" id="ARBA00023002"/>
    </source>
</evidence>
<feature type="transmembrane region" description="Helical" evidence="15">
    <location>
        <begin position="135"/>
        <end position="156"/>
    </location>
</feature>
<dbReference type="InterPro" id="IPR017927">
    <property type="entry name" value="FAD-bd_FR_type"/>
</dbReference>
<evidence type="ECO:0000256" key="12">
    <source>
        <dbReference type="ARBA" id="ARBA00023180"/>
    </source>
</evidence>
<keyword evidence="7" id="KW-0249">Electron transport</keyword>
<keyword evidence="9" id="KW-0560">Oxidoreductase</keyword>
<dbReference type="EC" id="1.16.1.9" evidence="3"/>
<dbReference type="Proteomes" id="UP000305067">
    <property type="component" value="Unassembled WGS sequence"/>
</dbReference>
<feature type="compositionally biased region" description="Low complexity" evidence="14">
    <location>
        <begin position="1044"/>
        <end position="1057"/>
    </location>
</feature>
<keyword evidence="6 15" id="KW-0812">Transmembrane</keyword>
<feature type="domain" description="FAD-binding FR-type" evidence="16">
    <location>
        <begin position="447"/>
        <end position="574"/>
    </location>
</feature>
<dbReference type="PROSITE" id="PS51384">
    <property type="entry name" value="FAD_FR"/>
    <property type="match status" value="1"/>
</dbReference>
<dbReference type="InterPro" id="IPR051410">
    <property type="entry name" value="Ferric/Cupric_Reductase"/>
</dbReference>
<evidence type="ECO:0000256" key="8">
    <source>
        <dbReference type="ARBA" id="ARBA00022989"/>
    </source>
</evidence>
<feature type="compositionally biased region" description="Acidic residues" evidence="14">
    <location>
        <begin position="795"/>
        <end position="804"/>
    </location>
</feature>
<feature type="compositionally biased region" description="Polar residues" evidence="14">
    <location>
        <begin position="925"/>
        <end position="935"/>
    </location>
</feature>
<dbReference type="GO" id="GO:0015677">
    <property type="term" value="P:copper ion import"/>
    <property type="evidence" value="ECO:0007669"/>
    <property type="project" value="TreeGrafter"/>
</dbReference>
<feature type="region of interest" description="Disordered" evidence="14">
    <location>
        <begin position="711"/>
        <end position="777"/>
    </location>
</feature>
<evidence type="ECO:0000256" key="4">
    <source>
        <dbReference type="ARBA" id="ARBA00022448"/>
    </source>
</evidence>
<feature type="compositionally biased region" description="Basic and acidic residues" evidence="14">
    <location>
        <begin position="898"/>
        <end position="923"/>
    </location>
</feature>
<comment type="similarity">
    <text evidence="2">Belongs to the ferric reductase (FRE) family.</text>
</comment>
<evidence type="ECO:0000256" key="10">
    <source>
        <dbReference type="ARBA" id="ARBA00023065"/>
    </source>
</evidence>
<keyword evidence="4" id="KW-0813">Transport</keyword>
<dbReference type="Pfam" id="PF01794">
    <property type="entry name" value="Ferric_reduct"/>
    <property type="match status" value="1"/>
</dbReference>
<dbReference type="GO" id="GO:0006879">
    <property type="term" value="P:intracellular iron ion homeostasis"/>
    <property type="evidence" value="ECO:0007669"/>
    <property type="project" value="TreeGrafter"/>
</dbReference>
<dbReference type="GO" id="GO:0006826">
    <property type="term" value="P:iron ion transport"/>
    <property type="evidence" value="ECO:0007669"/>
    <property type="project" value="TreeGrafter"/>
</dbReference>
<feature type="transmembrane region" description="Helical" evidence="15">
    <location>
        <begin position="225"/>
        <end position="249"/>
    </location>
</feature>
<feature type="compositionally biased region" description="Polar residues" evidence="14">
    <location>
        <begin position="964"/>
        <end position="978"/>
    </location>
</feature>
<evidence type="ECO:0000313" key="18">
    <source>
        <dbReference type="Proteomes" id="UP000305067"/>
    </source>
</evidence>
<dbReference type="Pfam" id="PF08022">
    <property type="entry name" value="FAD_binding_8"/>
    <property type="match status" value="1"/>
</dbReference>
<evidence type="ECO:0000256" key="2">
    <source>
        <dbReference type="ARBA" id="ARBA00006278"/>
    </source>
</evidence>
<reference evidence="17 18" key="1">
    <citation type="journal article" date="2019" name="Nat. Ecol. Evol.">
        <title>Megaphylogeny resolves global patterns of mushroom evolution.</title>
        <authorList>
            <person name="Varga T."/>
            <person name="Krizsan K."/>
            <person name="Foldi C."/>
            <person name="Dima B."/>
            <person name="Sanchez-Garcia M."/>
            <person name="Sanchez-Ramirez S."/>
            <person name="Szollosi G.J."/>
            <person name="Szarkandi J.G."/>
            <person name="Papp V."/>
            <person name="Albert L."/>
            <person name="Andreopoulos W."/>
            <person name="Angelini C."/>
            <person name="Antonin V."/>
            <person name="Barry K.W."/>
            <person name="Bougher N.L."/>
            <person name="Buchanan P."/>
            <person name="Buyck B."/>
            <person name="Bense V."/>
            <person name="Catcheside P."/>
            <person name="Chovatia M."/>
            <person name="Cooper J."/>
            <person name="Damon W."/>
            <person name="Desjardin D."/>
            <person name="Finy P."/>
            <person name="Geml J."/>
            <person name="Haridas S."/>
            <person name="Hughes K."/>
            <person name="Justo A."/>
            <person name="Karasinski D."/>
            <person name="Kautmanova I."/>
            <person name="Kiss B."/>
            <person name="Kocsube S."/>
            <person name="Kotiranta H."/>
            <person name="LaButti K.M."/>
            <person name="Lechner B.E."/>
            <person name="Liimatainen K."/>
            <person name="Lipzen A."/>
            <person name="Lukacs Z."/>
            <person name="Mihaltcheva S."/>
            <person name="Morgado L.N."/>
            <person name="Niskanen T."/>
            <person name="Noordeloos M.E."/>
            <person name="Ohm R.A."/>
            <person name="Ortiz-Santana B."/>
            <person name="Ovrebo C."/>
            <person name="Racz N."/>
            <person name="Riley R."/>
            <person name="Savchenko A."/>
            <person name="Shiryaev A."/>
            <person name="Soop K."/>
            <person name="Spirin V."/>
            <person name="Szebenyi C."/>
            <person name="Tomsovsky M."/>
            <person name="Tulloss R.E."/>
            <person name="Uehling J."/>
            <person name="Grigoriev I.V."/>
            <person name="Vagvolgyi C."/>
            <person name="Papp T."/>
            <person name="Martin F.M."/>
            <person name="Miettinen O."/>
            <person name="Hibbett D.S."/>
            <person name="Nagy L.G."/>
        </authorList>
    </citation>
    <scope>NUCLEOTIDE SEQUENCE [LARGE SCALE GENOMIC DNA]</scope>
    <source>
        <strain evidence="17 18">CBS 309.79</strain>
    </source>
</reference>
<evidence type="ECO:0000256" key="6">
    <source>
        <dbReference type="ARBA" id="ARBA00022692"/>
    </source>
</evidence>
<keyword evidence="8 15" id="KW-1133">Transmembrane helix</keyword>
<dbReference type="CDD" id="cd06186">
    <property type="entry name" value="NOX_Duox_like_FAD_NADP"/>
    <property type="match status" value="1"/>
</dbReference>
<dbReference type="OrthoDB" id="10006946at2759"/>
<dbReference type="InterPro" id="IPR013121">
    <property type="entry name" value="Fe_red_NAD-bd_6"/>
</dbReference>
<dbReference type="SFLD" id="SFLDG01168">
    <property type="entry name" value="Ferric_reductase_subgroup_(FRE"/>
    <property type="match status" value="1"/>
</dbReference>
<sequence>MSHPPLPSLCSTATTTALAVAQTLASRQGGSNVNPANPRTPVLLDDVEWVTAFMVIHMLSESSRRYMYILWMLIAGITVVAAVAHVFGHRLGIIRGYYNKWAMRRRTWRGKHAIEMSKKRGKHHYPVSLPANGQLLALAIICALTAALTLAGPDYIAPNVPLFFKRDVATAVSSSSASNDLASSLAGNTVELHSRAQGDIWQYVGFQPGYTIWRAWWTLGGRTGLIAFALMPLCVLWALKAPPFALFALPFTAQYHFDKLSWLHKWLARIIYLLTLLHVVFWSIQLFRERRTSGHEIAYNFAWLYTKFVWGWVAFALFTFLIVASLLPVRKHFYEAFYYLHVVLVLLTLLFAGLHHPPVAMWCWAALGIWGAERAFRALRWIYRNGTFSGKISSPVRKTTRAPIPEQTLRPGIKTPLTASFAEEDLKIPHAEYPPSSTVDRSGFLPDYIPPYGFARAELLSGATVRITFTVLNNLTFAPGQHFLICIPSVSAITSHPFTVASACDTETSPRVLTFLIRAKAGWTRDLWDHVTTVLSKGQSRIPGEGIADDVHVPDSSVLLRMWIDGPFGSAVRTKWDMYDSVFIVVGGTGVSYGTSLLEFLCACLNGRDPAALGSGSHVPFFGKRKKTLRLKHVRFVWLIREFAHLQWVAGIVRRCTSLVPPSTLQIDVFVTNFTPPANRRRTLHAPQPRISVNPRASVISRLFHAAQPRMSVFSKQDRSEKTLSHLSVPPQADDDFLQPPNPHFRSGGRTRSPLSQGSRPSSRVDHSPSGLSDSGSEFSLSYLDYSRYTRDFGDEGSDTEEDITDQHTDADNHARGDFDQEAAEDFTLDLTNWEGDDTGALPGEDELSKRLRRVGREKRAFARMSEMVMPSDLPFNSPFVGGGVDDRRCVSLAVDEGNTKARDPRRNSTKSTDRLVLPRDSWRMSGSSQISDSSAEPDDLDLSTVPMDTETESRMSWVPEPSAASQPYSQVQHSQPTLFHRPFNGSTSSSSQQALRINTSADASGSAIPPARARSPLQPISEADSSDAVPPPLAHAQPDGQLFSPPTSFSPMTPNSAVPFLAHEPSKLRQTETADSWADHTTQSAIAPPSAISHVSEAASMAGLYSMTATASDGKQAKLKVSEQEMDDVDRLSQFARGGKPILERILQDELELCHGGAMLVACCGPESLNAKVRKTIAGAIKPGKNHIDLASEDFAY</sequence>
<gene>
    <name evidence="17" type="ORF">BDV98DRAFT_567134</name>
</gene>
<dbReference type="STRING" id="1884261.A0A5C3QJM2"/>
<feature type="transmembrane region" description="Helical" evidence="15">
    <location>
        <begin position="270"/>
        <end position="288"/>
    </location>
</feature>
<keyword evidence="5" id="KW-1003">Cell membrane</keyword>
<feature type="region of interest" description="Disordered" evidence="14">
    <location>
        <begin position="792"/>
        <end position="817"/>
    </location>
</feature>
<keyword evidence="11 15" id="KW-0472">Membrane</keyword>
<dbReference type="SUPFAM" id="SSF63380">
    <property type="entry name" value="Riboflavin synthase domain-like"/>
    <property type="match status" value="1"/>
</dbReference>
<name>A0A5C3QJM2_9AGAR</name>
<feature type="compositionally biased region" description="Polar residues" evidence="14">
    <location>
        <begin position="753"/>
        <end position="762"/>
    </location>
</feature>
<evidence type="ECO:0000256" key="3">
    <source>
        <dbReference type="ARBA" id="ARBA00012668"/>
    </source>
</evidence>
<dbReference type="EMBL" id="ML178824">
    <property type="protein sequence ID" value="TFL01548.1"/>
    <property type="molecule type" value="Genomic_DNA"/>
</dbReference>
<evidence type="ECO:0000256" key="7">
    <source>
        <dbReference type="ARBA" id="ARBA00022982"/>
    </source>
</evidence>
<keyword evidence="18" id="KW-1185">Reference proteome</keyword>
<dbReference type="SFLD" id="SFLDS00052">
    <property type="entry name" value="Ferric_Reductase_Domain"/>
    <property type="match status" value="1"/>
</dbReference>
<dbReference type="Pfam" id="PF08030">
    <property type="entry name" value="NAD_binding_6"/>
    <property type="match status" value="1"/>
</dbReference>
<feature type="transmembrane region" description="Helical" evidence="15">
    <location>
        <begin position="68"/>
        <end position="87"/>
    </location>
</feature>
<evidence type="ECO:0000256" key="13">
    <source>
        <dbReference type="ARBA" id="ARBA00048483"/>
    </source>
</evidence>
<dbReference type="InterPro" id="IPR017938">
    <property type="entry name" value="Riboflavin_synthase-like_b-brl"/>
</dbReference>
<keyword evidence="10" id="KW-0406">Ion transport</keyword>
<evidence type="ECO:0000256" key="15">
    <source>
        <dbReference type="SAM" id="Phobius"/>
    </source>
</evidence>
<dbReference type="GO" id="GO:0052851">
    <property type="term" value="F:ferric-chelate reductase (NADPH) activity"/>
    <property type="evidence" value="ECO:0007669"/>
    <property type="project" value="UniProtKB-EC"/>
</dbReference>
<comment type="subcellular location">
    <subcellularLocation>
        <location evidence="1">Cell membrane</location>
        <topology evidence="1">Multi-pass membrane protein</topology>
    </subcellularLocation>
</comment>
<feature type="compositionally biased region" description="Polar residues" evidence="14">
    <location>
        <begin position="985"/>
        <end position="1004"/>
    </location>
</feature>
<evidence type="ECO:0000256" key="14">
    <source>
        <dbReference type="SAM" id="MobiDB-lite"/>
    </source>
</evidence>
<dbReference type="InterPro" id="IPR013112">
    <property type="entry name" value="FAD-bd_8"/>
</dbReference>
<dbReference type="PANTHER" id="PTHR32361">
    <property type="entry name" value="FERRIC/CUPRIC REDUCTASE TRANSMEMBRANE COMPONENT"/>
    <property type="match status" value="1"/>
</dbReference>
<dbReference type="PANTHER" id="PTHR32361:SF9">
    <property type="entry name" value="FERRIC REDUCTASE TRANSMEMBRANE COMPONENT 3-RELATED"/>
    <property type="match status" value="1"/>
</dbReference>
<keyword evidence="12" id="KW-0325">Glycoprotein</keyword>
<dbReference type="AlphaFoldDB" id="A0A5C3QJM2"/>
<feature type="transmembrane region" description="Helical" evidence="15">
    <location>
        <begin position="336"/>
        <end position="353"/>
    </location>
</feature>
<accession>A0A5C3QJM2</accession>
<dbReference type="GO" id="GO:0005886">
    <property type="term" value="C:plasma membrane"/>
    <property type="evidence" value="ECO:0007669"/>
    <property type="project" value="UniProtKB-SubCell"/>
</dbReference>
<dbReference type="Gene3D" id="3.40.50.80">
    <property type="entry name" value="Nucleotide-binding domain of ferredoxin-NADP reductase (FNR) module"/>
    <property type="match status" value="2"/>
</dbReference>
<organism evidence="17 18">
    <name type="scientific">Pterulicium gracile</name>
    <dbReference type="NCBI Taxonomy" id="1884261"/>
    <lineage>
        <taxon>Eukaryota</taxon>
        <taxon>Fungi</taxon>
        <taxon>Dikarya</taxon>
        <taxon>Basidiomycota</taxon>
        <taxon>Agaricomycotina</taxon>
        <taxon>Agaricomycetes</taxon>
        <taxon>Agaricomycetidae</taxon>
        <taxon>Agaricales</taxon>
        <taxon>Pleurotineae</taxon>
        <taxon>Pterulaceae</taxon>
        <taxon>Pterulicium</taxon>
    </lineage>
</organism>
<protein>
    <recommendedName>
        <fullName evidence="3">ferric-chelate reductase (NADPH)</fullName>
        <ecNumber evidence="3">1.16.1.9</ecNumber>
    </recommendedName>
</protein>
<proteinExistence type="inferred from homology"/>
<evidence type="ECO:0000256" key="11">
    <source>
        <dbReference type="ARBA" id="ARBA00023136"/>
    </source>
</evidence>
<comment type="catalytic activity">
    <reaction evidence="13">
        <text>2 a Fe(II)-siderophore + NADP(+) + H(+) = 2 a Fe(III)-siderophore + NADPH</text>
        <dbReference type="Rhea" id="RHEA:28795"/>
        <dbReference type="Rhea" id="RHEA-COMP:11342"/>
        <dbReference type="Rhea" id="RHEA-COMP:11344"/>
        <dbReference type="ChEBI" id="CHEBI:15378"/>
        <dbReference type="ChEBI" id="CHEBI:29033"/>
        <dbReference type="ChEBI" id="CHEBI:29034"/>
        <dbReference type="ChEBI" id="CHEBI:57783"/>
        <dbReference type="ChEBI" id="CHEBI:58349"/>
        <dbReference type="EC" id="1.16.1.9"/>
    </reaction>
</comment>
<evidence type="ECO:0000256" key="1">
    <source>
        <dbReference type="ARBA" id="ARBA00004651"/>
    </source>
</evidence>
<feature type="compositionally biased region" description="Basic and acidic residues" evidence="14">
    <location>
        <begin position="805"/>
        <end position="817"/>
    </location>
</feature>
<evidence type="ECO:0000256" key="5">
    <source>
        <dbReference type="ARBA" id="ARBA00022475"/>
    </source>
</evidence>
<dbReference type="InterPro" id="IPR039261">
    <property type="entry name" value="FNR_nucleotide-bd"/>
</dbReference>
<feature type="region of interest" description="Disordered" evidence="14">
    <location>
        <begin position="897"/>
        <end position="1060"/>
    </location>
</feature>
<dbReference type="InterPro" id="IPR013130">
    <property type="entry name" value="Fe3_Rdtase_TM_dom"/>
</dbReference>
<evidence type="ECO:0000259" key="16">
    <source>
        <dbReference type="PROSITE" id="PS51384"/>
    </source>
</evidence>
<feature type="transmembrane region" description="Helical" evidence="15">
    <location>
        <begin position="308"/>
        <end position="329"/>
    </location>
</feature>